<dbReference type="InterPro" id="IPR050330">
    <property type="entry name" value="Bact_OuterMem_StrucFunc"/>
</dbReference>
<dbReference type="PROSITE" id="PS51123">
    <property type="entry name" value="OMPA_2"/>
    <property type="match status" value="1"/>
</dbReference>
<keyword evidence="3" id="KW-1133">Transmembrane helix</keyword>
<dbReference type="InterPro" id="IPR006665">
    <property type="entry name" value="OmpA-like"/>
</dbReference>
<keyword evidence="3" id="KW-0812">Transmembrane</keyword>
<dbReference type="Pfam" id="PF00691">
    <property type="entry name" value="OmpA"/>
    <property type="match status" value="2"/>
</dbReference>
<reference evidence="6" key="1">
    <citation type="journal article" date="2019" name="Int. J. Syst. Evol. Microbiol.">
        <title>The Global Catalogue of Microorganisms (GCM) 10K type strain sequencing project: providing services to taxonomists for standard genome sequencing and annotation.</title>
        <authorList>
            <consortium name="The Broad Institute Genomics Platform"/>
            <consortium name="The Broad Institute Genome Sequencing Center for Infectious Disease"/>
            <person name="Wu L."/>
            <person name="Ma J."/>
        </authorList>
    </citation>
    <scope>NUCLEOTIDE SEQUENCE [LARGE SCALE GENOMIC DNA]</scope>
    <source>
        <strain evidence="6">KCTC 42805</strain>
    </source>
</reference>
<organism evidence="5 6">
    <name type="scientific">Spirosoma soli</name>
    <dbReference type="NCBI Taxonomy" id="1770529"/>
    <lineage>
        <taxon>Bacteria</taxon>
        <taxon>Pseudomonadati</taxon>
        <taxon>Bacteroidota</taxon>
        <taxon>Cytophagia</taxon>
        <taxon>Cytophagales</taxon>
        <taxon>Cytophagaceae</taxon>
        <taxon>Spirosoma</taxon>
    </lineage>
</organism>
<evidence type="ECO:0000259" key="4">
    <source>
        <dbReference type="PROSITE" id="PS51123"/>
    </source>
</evidence>
<proteinExistence type="predicted"/>
<feature type="transmembrane region" description="Helical" evidence="3">
    <location>
        <begin position="7"/>
        <end position="24"/>
    </location>
</feature>
<feature type="domain" description="OmpA-like" evidence="4">
    <location>
        <begin position="220"/>
        <end position="336"/>
    </location>
</feature>
<dbReference type="Proteomes" id="UP001597469">
    <property type="component" value="Unassembled WGS sequence"/>
</dbReference>
<sequence>MFASKTPWIVLLMLWMIGSTWWHVCKIKQLCVEGKQSPDVTTEATVPETPPGADGYTIADGTNFRLDLPGNFSFAKSGANANMNTLGGSLQPMITYLKANPGRTLDIIGYYTPAETNATSFPDLGEARAEGIKQYLVQQGIPASSITIKGKQRSLPVKSQSDSLYGGIDFAFSGTVEDSAPADTVLTDLSTTTTVAPANAAPEELTLTPGITEEGLAAAEKFTSVFEPIDLYFPLAEANYIKTPDTQKFFEEAIKYLADHKDKKLLLTGYTDNSGPDDVNLRLSRDRANQVKARLRKSGIDSDQITVEAKGEADPKASNDTREGRKANRRVTVVVQ</sequence>
<evidence type="ECO:0000256" key="1">
    <source>
        <dbReference type="PROSITE-ProRule" id="PRU00473"/>
    </source>
</evidence>
<feature type="compositionally biased region" description="Basic and acidic residues" evidence="2">
    <location>
        <begin position="309"/>
        <end position="326"/>
    </location>
</feature>
<protein>
    <submittedName>
        <fullName evidence="5">OmpA family protein</fullName>
    </submittedName>
</protein>
<evidence type="ECO:0000313" key="6">
    <source>
        <dbReference type="Proteomes" id="UP001597469"/>
    </source>
</evidence>
<dbReference type="PANTHER" id="PTHR30329:SF21">
    <property type="entry name" value="LIPOPROTEIN YIAD-RELATED"/>
    <property type="match status" value="1"/>
</dbReference>
<keyword evidence="1 3" id="KW-0472">Membrane</keyword>
<evidence type="ECO:0000256" key="3">
    <source>
        <dbReference type="SAM" id="Phobius"/>
    </source>
</evidence>
<dbReference type="SUPFAM" id="SSF103088">
    <property type="entry name" value="OmpA-like"/>
    <property type="match status" value="2"/>
</dbReference>
<dbReference type="EMBL" id="JBHULN010000003">
    <property type="protein sequence ID" value="MFD2570343.1"/>
    <property type="molecule type" value="Genomic_DNA"/>
</dbReference>
<dbReference type="RefSeq" id="WP_381520936.1">
    <property type="nucleotide sequence ID" value="NZ_JBHULN010000003.1"/>
</dbReference>
<keyword evidence="6" id="KW-1185">Reference proteome</keyword>
<dbReference type="CDD" id="cd07185">
    <property type="entry name" value="OmpA_C-like"/>
    <property type="match status" value="1"/>
</dbReference>
<comment type="caution">
    <text evidence="5">The sequence shown here is derived from an EMBL/GenBank/DDBJ whole genome shotgun (WGS) entry which is preliminary data.</text>
</comment>
<name>A0ABW5M2H6_9BACT</name>
<dbReference type="PANTHER" id="PTHR30329">
    <property type="entry name" value="STATOR ELEMENT OF FLAGELLAR MOTOR COMPLEX"/>
    <property type="match status" value="1"/>
</dbReference>
<dbReference type="Gene3D" id="3.30.1330.60">
    <property type="entry name" value="OmpA-like domain"/>
    <property type="match status" value="2"/>
</dbReference>
<dbReference type="InterPro" id="IPR036737">
    <property type="entry name" value="OmpA-like_sf"/>
</dbReference>
<gene>
    <name evidence="5" type="ORF">ACFSUS_06835</name>
</gene>
<feature type="region of interest" description="Disordered" evidence="2">
    <location>
        <begin position="306"/>
        <end position="336"/>
    </location>
</feature>
<evidence type="ECO:0000256" key="2">
    <source>
        <dbReference type="SAM" id="MobiDB-lite"/>
    </source>
</evidence>
<evidence type="ECO:0000313" key="5">
    <source>
        <dbReference type="EMBL" id="MFD2570343.1"/>
    </source>
</evidence>
<accession>A0ABW5M2H6</accession>